<evidence type="ECO:0000256" key="1">
    <source>
        <dbReference type="ARBA" id="ARBA00022801"/>
    </source>
</evidence>
<dbReference type="RefSeq" id="WP_136060604.1">
    <property type="nucleotide sequence ID" value="NZ_CAAHFH010000001.1"/>
</dbReference>
<feature type="signal peptide" evidence="2">
    <location>
        <begin position="1"/>
        <end position="18"/>
    </location>
</feature>
<evidence type="ECO:0000313" key="3">
    <source>
        <dbReference type="EMBL" id="VGO19183.1"/>
    </source>
</evidence>
<dbReference type="InterPro" id="IPR052043">
    <property type="entry name" value="PolySaccharide_Degr_Enz"/>
</dbReference>
<reference evidence="3 4" key="1">
    <citation type="submission" date="2019-04" db="EMBL/GenBank/DDBJ databases">
        <authorList>
            <person name="Van Vliet M D."/>
        </authorList>
    </citation>
    <scope>NUCLEOTIDE SEQUENCE [LARGE SCALE GENOMIC DNA]</scope>
    <source>
        <strain evidence="3 4">F21</strain>
    </source>
</reference>
<accession>A0A6C2UH54</accession>
<dbReference type="PANTHER" id="PTHR33886:SF8">
    <property type="entry name" value="UNSATURATED RHAMNOGALACTURONAN HYDROLASE (EUROFUNG)"/>
    <property type="match status" value="1"/>
</dbReference>
<dbReference type="PANTHER" id="PTHR33886">
    <property type="entry name" value="UNSATURATED RHAMNOGALACTURONAN HYDROLASE (EUROFUNG)"/>
    <property type="match status" value="1"/>
</dbReference>
<dbReference type="InterPro" id="IPR012341">
    <property type="entry name" value="6hp_glycosidase-like_sf"/>
</dbReference>
<evidence type="ECO:0000313" key="4">
    <source>
        <dbReference type="Proteomes" id="UP000346198"/>
    </source>
</evidence>
<dbReference type="GO" id="GO:0005975">
    <property type="term" value="P:carbohydrate metabolic process"/>
    <property type="evidence" value="ECO:0007669"/>
    <property type="project" value="InterPro"/>
</dbReference>
<proteinExistence type="predicted"/>
<protein>
    <submittedName>
        <fullName evidence="3">Unsaturated rhamnogalacturonyl hydrolase YteR</fullName>
    </submittedName>
</protein>
<gene>
    <name evidence="3" type="primary">yteR_4</name>
    <name evidence="3" type="ORF">SCARR_01240</name>
</gene>
<dbReference type="InterPro" id="IPR008928">
    <property type="entry name" value="6-hairpin_glycosidase_sf"/>
</dbReference>
<evidence type="ECO:0000256" key="2">
    <source>
        <dbReference type="SAM" id="SignalP"/>
    </source>
</evidence>
<dbReference type="EMBL" id="CAAHFH010000001">
    <property type="protein sequence ID" value="VGO19183.1"/>
    <property type="molecule type" value="Genomic_DNA"/>
</dbReference>
<dbReference type="Pfam" id="PF15892">
    <property type="entry name" value="BNR_4"/>
    <property type="match status" value="1"/>
</dbReference>
<dbReference type="Gene3D" id="1.50.10.10">
    <property type="match status" value="2"/>
</dbReference>
<keyword evidence="4" id="KW-1185">Reference proteome</keyword>
<dbReference type="InterPro" id="IPR010905">
    <property type="entry name" value="Glyco_hydro_88"/>
</dbReference>
<organism evidence="3 4">
    <name type="scientific">Pontiella sulfatireligans</name>
    <dbReference type="NCBI Taxonomy" id="2750658"/>
    <lineage>
        <taxon>Bacteria</taxon>
        <taxon>Pseudomonadati</taxon>
        <taxon>Kiritimatiellota</taxon>
        <taxon>Kiritimatiellia</taxon>
        <taxon>Kiritimatiellales</taxon>
        <taxon>Pontiellaceae</taxon>
        <taxon>Pontiella</taxon>
    </lineage>
</organism>
<dbReference type="GO" id="GO:0016787">
    <property type="term" value="F:hydrolase activity"/>
    <property type="evidence" value="ECO:0007669"/>
    <property type="project" value="UniProtKB-KW"/>
</dbReference>
<feature type="chain" id="PRO_5025517268" evidence="2">
    <location>
        <begin position="19"/>
        <end position="1176"/>
    </location>
</feature>
<dbReference type="Proteomes" id="UP000346198">
    <property type="component" value="Unassembled WGS sequence"/>
</dbReference>
<dbReference type="SUPFAM" id="SSF48208">
    <property type="entry name" value="Six-hairpin glycosidases"/>
    <property type="match status" value="2"/>
</dbReference>
<keyword evidence="2" id="KW-0732">Signal</keyword>
<name>A0A6C2UH54_9BACT</name>
<dbReference type="Pfam" id="PF07470">
    <property type="entry name" value="Glyco_hydro_88"/>
    <property type="match status" value="2"/>
</dbReference>
<keyword evidence="1 3" id="KW-0378">Hydrolase</keyword>
<sequence length="1176" mass="133205">MRLFSLLMSLGIAVGTFAATPSPEEVKAVTDKVADWQIKTFDDQQLYRGIPLSLQTVLEEMGDRKPETGYEKYAVTFKKKWHDRQWHNAALYAGMNEWRQVADDGGIYTQWLHSIAERNDWKLHWSKYHADDHAVGHYYLALYEESRDPRMIADTVKRFDWIMANPKTGSLEWKEGGDCHKRWGWCDALFMAPPVWARLAKVTGERKYLDFMDQEYHATYDLLWSQEDQLFFRDSTYFDRRENNGAKIFWSRGNGWVFSGLALMIPDLPQDWDGRQFYIDMFKQMAESLKKTQREDGTWSMGLLGDPKDYPIPEASGTAFFTHGLAWGINNGLLDRAAYESVVLKAWVALTACVTEEGLLGHVQPVGASPGESYPDKTEVYGVGAFLSAGSEVYRLVGGIPGATRSPEQVKAEVKKVADWQIEHFHGDYQRKHKHNNVYTAWTYGACYVGLDKWAAMTGADEGYEFLKSIAEGLDWRLGKRTYHADDQLIGRLYLQLAEHYNDPEMYASIKARLDFILANPSKQSVIIKGKQQERWTWCDALFMAPPVWAQMARITGDEKYLDFMVKEYKATYDHLYDPEEHLFFRDSNYFKKRDNGRKIFWSRGNGWVFGGLALIIDELPEGKDKEWFVGLYKDMAPAIAKLQTPQGHWAMSLLCADAYPTPETSGSSFFTYGLAWGINQGYLDRAAYAPVVLKGWDALVSHVTADGMLGYVQPVGAAPGQAWPDQTEVYGIGAFLSAGSEVYKLVGGRALCPQSASDSRPFQTFMKDTGWCWYEDPRVIINNGKLIIGGISGKSGDAKVGVYDLKADKLLGAAVLYEKFERDDHDSPVFHVRPDGSLLTVYAKHGKEKIHHYHISDPQDYLKWGPRKEYHHTYEDKRGSTYMNLFTMKDEELLYCFFRDGQHFNPAFITSSDDGGSWGNYKHFITHDVGGRQRPYARYLQRDENTVGISFTDAHPRQFGNSLYYADFRKGSFFKADGTKIKDLSEGPLITSEAEIVYQGSGVKRKGGHGGSAANSAWSCAAGMDAERNPHLGYTVYFTNDDHRFRIASWTGSAWNDREIAYAGKCLYEKESSYTGLMAFDPENPQRVYISTDVDPATGKDSGGVHEIYTALIGAKDNVSTIKWEAVTSGSKYKNIRPIVVAGDGYKVLTWLGNGPWSHFCDYATDAIGMILERP</sequence>
<dbReference type="AlphaFoldDB" id="A0A6C2UH54"/>